<dbReference type="Pfam" id="PF00866">
    <property type="entry name" value="Ring_hydroxyl_B"/>
    <property type="match status" value="1"/>
</dbReference>
<sequence>MTASFDEAAVHRFLFKEARLQDEHRYEEWEALWAEEAHYWVPLGEEGEPESRISIINDNRARIAGRVRQLMTGRRHAQSPASRMRRVIGNIEVGSFDGDTVRVESNFLLIEHRRDTTRQWAGRTLHVLRPVDSDFRMLVKKVSLVDVEAPIPTLAFLI</sequence>
<evidence type="ECO:0000313" key="4">
    <source>
        <dbReference type="Proteomes" id="UP000596827"/>
    </source>
</evidence>
<gene>
    <name evidence="3" type="ORF">H8R02_01055</name>
</gene>
<name>A0A923M5M8_9BURK</name>
<comment type="similarity">
    <text evidence="1">Belongs to the bacterial ring-hydroxylating dioxygenase beta subunit family.</text>
</comment>
<keyword evidence="2" id="KW-0560">Oxidoreductase</keyword>
<proteinExistence type="inferred from homology"/>
<evidence type="ECO:0000313" key="3">
    <source>
        <dbReference type="EMBL" id="MBC5763022.1"/>
    </source>
</evidence>
<dbReference type="Gene3D" id="3.10.450.50">
    <property type="match status" value="1"/>
</dbReference>
<dbReference type="SUPFAM" id="SSF54427">
    <property type="entry name" value="NTF2-like"/>
    <property type="match status" value="1"/>
</dbReference>
<evidence type="ECO:0000256" key="2">
    <source>
        <dbReference type="ARBA" id="ARBA00023002"/>
    </source>
</evidence>
<dbReference type="AlphaFoldDB" id="A0A923M5M8"/>
<organism evidence="3 4">
    <name type="scientific">Ramlibacter albus</name>
    <dbReference type="NCBI Taxonomy" id="2079448"/>
    <lineage>
        <taxon>Bacteria</taxon>
        <taxon>Pseudomonadati</taxon>
        <taxon>Pseudomonadota</taxon>
        <taxon>Betaproteobacteria</taxon>
        <taxon>Burkholderiales</taxon>
        <taxon>Comamonadaceae</taxon>
        <taxon>Ramlibacter</taxon>
    </lineage>
</organism>
<dbReference type="GO" id="GO:0019380">
    <property type="term" value="P:3-phenylpropionate catabolic process"/>
    <property type="evidence" value="ECO:0007669"/>
    <property type="project" value="TreeGrafter"/>
</dbReference>
<dbReference type="PANTHER" id="PTHR41534:SF2">
    <property type="entry name" value="3-PHENYLPROPIONATE_CINNAMIC ACID DIOXYGENASE SUBUNIT BETA"/>
    <property type="match status" value="1"/>
</dbReference>
<dbReference type="InterPro" id="IPR000391">
    <property type="entry name" value="Rng_hydr_dOase-bsu"/>
</dbReference>
<keyword evidence="4" id="KW-1185">Reference proteome</keyword>
<accession>A0A923M5M8</accession>
<protein>
    <submittedName>
        <fullName evidence="3">Nuclear transport factor 2 family protein</fullName>
    </submittedName>
</protein>
<dbReference type="InterPro" id="IPR032710">
    <property type="entry name" value="NTF2-like_dom_sf"/>
</dbReference>
<evidence type="ECO:0000256" key="1">
    <source>
        <dbReference type="ARBA" id="ARBA00009570"/>
    </source>
</evidence>
<dbReference type="Proteomes" id="UP000596827">
    <property type="component" value="Unassembled WGS sequence"/>
</dbReference>
<dbReference type="RefSeq" id="WP_187079492.1">
    <property type="nucleotide sequence ID" value="NZ_JACORU010000001.1"/>
</dbReference>
<dbReference type="PANTHER" id="PTHR41534">
    <property type="entry name" value="BLR3401 PROTEIN"/>
    <property type="match status" value="1"/>
</dbReference>
<dbReference type="GO" id="GO:0016491">
    <property type="term" value="F:oxidoreductase activity"/>
    <property type="evidence" value="ECO:0007669"/>
    <property type="project" value="UniProtKB-KW"/>
</dbReference>
<dbReference type="EMBL" id="JACORU010000001">
    <property type="protein sequence ID" value="MBC5763022.1"/>
    <property type="molecule type" value="Genomic_DNA"/>
</dbReference>
<reference evidence="3" key="1">
    <citation type="submission" date="2020-08" db="EMBL/GenBank/DDBJ databases">
        <title>Ramlibacter sp. GTP1 16S ribosomal RNA gene genome sequencing and assembly.</title>
        <authorList>
            <person name="Kang M."/>
        </authorList>
    </citation>
    <scope>NUCLEOTIDE SEQUENCE</scope>
    <source>
        <strain evidence="3">GTP1</strain>
    </source>
</reference>
<comment type="caution">
    <text evidence="3">The sequence shown here is derived from an EMBL/GenBank/DDBJ whole genome shotgun (WGS) entry which is preliminary data.</text>
</comment>